<sequence>MRKLIIYQIDLAVVELNLFYQITYLVKIAEHLLTGHKVAIKIFNCRKIKNMQMEKQSEEGD</sequence>
<reference evidence="1 2" key="1">
    <citation type="submission" date="2022-03" db="EMBL/GenBank/DDBJ databases">
        <authorList>
            <person name="Macdonald S."/>
            <person name="Ahmed S."/>
            <person name="Newling K."/>
        </authorList>
    </citation>
    <scope>NUCLEOTIDE SEQUENCE [LARGE SCALE GENOMIC DNA]</scope>
</reference>
<evidence type="ECO:0000313" key="1">
    <source>
        <dbReference type="EMBL" id="CAH8289415.1"/>
    </source>
</evidence>
<accession>A0ABC8IRS6</accession>
<keyword evidence="2" id="KW-1185">Reference proteome</keyword>
<protein>
    <submittedName>
        <fullName evidence="1">Uncharacterized protein</fullName>
    </submittedName>
</protein>
<dbReference type="AlphaFoldDB" id="A0ABC8IRS6"/>
<dbReference type="Proteomes" id="UP001642260">
    <property type="component" value="Unassembled WGS sequence"/>
</dbReference>
<dbReference type="EMBL" id="CAKOAT010047044">
    <property type="protein sequence ID" value="CAH8289415.1"/>
    <property type="molecule type" value="Genomic_DNA"/>
</dbReference>
<gene>
    <name evidence="1" type="ORF">ERUC_LOCUS1267</name>
</gene>
<evidence type="ECO:0000313" key="2">
    <source>
        <dbReference type="Proteomes" id="UP001642260"/>
    </source>
</evidence>
<proteinExistence type="predicted"/>
<comment type="caution">
    <text evidence="1">The sequence shown here is derived from an EMBL/GenBank/DDBJ whole genome shotgun (WGS) entry which is preliminary data.</text>
</comment>
<organism evidence="1 2">
    <name type="scientific">Eruca vesicaria subsp. sativa</name>
    <name type="common">Garden rocket</name>
    <name type="synonym">Eruca sativa</name>
    <dbReference type="NCBI Taxonomy" id="29727"/>
    <lineage>
        <taxon>Eukaryota</taxon>
        <taxon>Viridiplantae</taxon>
        <taxon>Streptophyta</taxon>
        <taxon>Embryophyta</taxon>
        <taxon>Tracheophyta</taxon>
        <taxon>Spermatophyta</taxon>
        <taxon>Magnoliopsida</taxon>
        <taxon>eudicotyledons</taxon>
        <taxon>Gunneridae</taxon>
        <taxon>Pentapetalae</taxon>
        <taxon>rosids</taxon>
        <taxon>malvids</taxon>
        <taxon>Brassicales</taxon>
        <taxon>Brassicaceae</taxon>
        <taxon>Brassiceae</taxon>
        <taxon>Eruca</taxon>
    </lineage>
</organism>
<name>A0ABC8IRS6_ERUVS</name>